<proteinExistence type="predicted"/>
<protein>
    <submittedName>
        <fullName evidence="2">Uncharacterized protein</fullName>
    </submittedName>
</protein>
<keyword evidence="3" id="KW-1185">Reference proteome</keyword>
<keyword evidence="1" id="KW-0175">Coiled coil</keyword>
<dbReference type="Proteomes" id="UP001215280">
    <property type="component" value="Unassembled WGS sequence"/>
</dbReference>
<sequence>MPPKGSGTLREEVKRRTWIVVKSAAKHLQYPEHKKAVERVEGARKQAEELRRERQAGSAASGLRNSIFAAPVNIQGPIAAAVQERSLAEVEMWEAYETHGASFDARDGATDTHMHLKWLRREAEVFGLMNPEATAKKLGFGDENVWNDIMGEDAEMQMFLLDTLDNLPRLRVLKEAQCKDVPSFDHLRKIQKQIQSDSGVLSIPCKSPLGSDWANPSTCRLIHVYPEIPEDGWRKNMDLSVLSPMYDAGSSHYYVNEISRLKNGDYVVPIRWLRFRGKVYVDAFAVKLNEQNEAIIVDKKTTLICAADLANNYLDLQDRNQHGGLFGDNNAYMMHCNLPRKLLQQEFHVHFVLTSPNASISEQYQEFKTVIESTHADPVPVEDESGDTTCFCLYMNSGPSNNPMQSEVSGHIGGKGNWFCRKCNVGGMQKEKATNEEPRTKDEIVAELEKQVKLACSGVMKPIQTSQTQTGIKDAYTQHWIDHLLSRFKEIKTSEPQCSNQDIEEELIQWTVDHRDEIYSAFLMTDDGLSIHAICANYTMQYAGSLIGRQFKTLSQTNIFHVHSLITDHQFMAWKAVGELAALLWIPEIKNIDEYKCDLKVAMANVLDVFSLIDPSKMITKIKLHLLMHIDDDAIEFGPLVGVATEIFESFNAIFRYCSILSNHLAPSHDIALQLGDQEGLKHCLTSGRWFCRAEEGWWRAGPGIRHFMADHPVLQRLLGWSEQKSLKQGEVKLEALKSREKKRPVISLKSTTAAKAVNYGLHPLESTWNRCSSVVGEQLDKSFSGSWIFAQSATDTNSTICRHITDILTSNNTVIVVLEVFQVLSVHDNLYGMPVLVRRDGETLFTILPAKNIKFKVNVQHDCRTAGCEATGKCPQIQEQVKSGKTESYIVHQPLDRFTINSHAFHNAHLLRTTLPRDLLTLRPLFEN</sequence>
<dbReference type="AlphaFoldDB" id="A0AAD7KAZ6"/>
<evidence type="ECO:0000313" key="3">
    <source>
        <dbReference type="Proteomes" id="UP001215280"/>
    </source>
</evidence>
<accession>A0AAD7KAZ6</accession>
<reference evidence="2" key="1">
    <citation type="submission" date="2023-03" db="EMBL/GenBank/DDBJ databases">
        <title>Massive genome expansion in bonnet fungi (Mycena s.s.) driven by repeated elements and novel gene families across ecological guilds.</title>
        <authorList>
            <consortium name="Lawrence Berkeley National Laboratory"/>
            <person name="Harder C.B."/>
            <person name="Miyauchi S."/>
            <person name="Viragh M."/>
            <person name="Kuo A."/>
            <person name="Thoen E."/>
            <person name="Andreopoulos B."/>
            <person name="Lu D."/>
            <person name="Skrede I."/>
            <person name="Drula E."/>
            <person name="Henrissat B."/>
            <person name="Morin E."/>
            <person name="Kohler A."/>
            <person name="Barry K."/>
            <person name="LaButti K."/>
            <person name="Morin E."/>
            <person name="Salamov A."/>
            <person name="Lipzen A."/>
            <person name="Mereny Z."/>
            <person name="Hegedus B."/>
            <person name="Baldrian P."/>
            <person name="Stursova M."/>
            <person name="Weitz H."/>
            <person name="Taylor A."/>
            <person name="Grigoriev I.V."/>
            <person name="Nagy L.G."/>
            <person name="Martin F."/>
            <person name="Kauserud H."/>
        </authorList>
    </citation>
    <scope>NUCLEOTIDE SEQUENCE</scope>
    <source>
        <strain evidence="2">CBHHK188m</strain>
    </source>
</reference>
<feature type="coiled-coil region" evidence="1">
    <location>
        <begin position="33"/>
        <end position="60"/>
    </location>
</feature>
<evidence type="ECO:0000256" key="1">
    <source>
        <dbReference type="SAM" id="Coils"/>
    </source>
</evidence>
<name>A0AAD7KAZ6_9AGAR</name>
<dbReference type="PANTHER" id="PTHR31912:SF34">
    <property type="entry name" value="NOTOCHORD-RELATED PROTEIN"/>
    <property type="match status" value="1"/>
</dbReference>
<dbReference type="EMBL" id="JARJLG010000004">
    <property type="protein sequence ID" value="KAJ7781880.1"/>
    <property type="molecule type" value="Genomic_DNA"/>
</dbReference>
<gene>
    <name evidence="2" type="ORF">DFH07DRAFT_865022</name>
</gene>
<organism evidence="2 3">
    <name type="scientific">Mycena maculata</name>
    <dbReference type="NCBI Taxonomy" id="230809"/>
    <lineage>
        <taxon>Eukaryota</taxon>
        <taxon>Fungi</taxon>
        <taxon>Dikarya</taxon>
        <taxon>Basidiomycota</taxon>
        <taxon>Agaricomycotina</taxon>
        <taxon>Agaricomycetes</taxon>
        <taxon>Agaricomycetidae</taxon>
        <taxon>Agaricales</taxon>
        <taxon>Marasmiineae</taxon>
        <taxon>Mycenaceae</taxon>
        <taxon>Mycena</taxon>
    </lineage>
</organism>
<evidence type="ECO:0000313" key="2">
    <source>
        <dbReference type="EMBL" id="KAJ7781880.1"/>
    </source>
</evidence>
<comment type="caution">
    <text evidence="2">The sequence shown here is derived from an EMBL/GenBank/DDBJ whole genome shotgun (WGS) entry which is preliminary data.</text>
</comment>
<dbReference type="PANTHER" id="PTHR31912">
    <property type="entry name" value="IP13529P"/>
    <property type="match status" value="1"/>
</dbReference>